<dbReference type="KEGG" id="dti:Desti_5408"/>
<gene>
    <name evidence="1" type="ordered locus">Desti_5408</name>
</gene>
<dbReference type="HOGENOM" id="CLU_2568320_0_0_7"/>
<dbReference type="AlphaFoldDB" id="I4CEK4"/>
<protein>
    <submittedName>
        <fullName evidence="1">Uncharacterized protein</fullName>
    </submittedName>
</protein>
<sequence>MISSFIYAVLESNHGLTSREAIFSRLFVAQFCQSGATDLSTLRSVLGASSGKGTDLALPGQWHPRHNLGLLLNVGTRRENF</sequence>
<accession>I4CEK4</accession>
<keyword evidence="2" id="KW-1185">Reference proteome</keyword>
<dbReference type="Proteomes" id="UP000006055">
    <property type="component" value="Chromosome"/>
</dbReference>
<reference evidence="2" key="1">
    <citation type="submission" date="2012-06" db="EMBL/GenBank/DDBJ databases">
        <title>Complete sequence of chromosome of Desulfomonile tiedjei DSM 6799.</title>
        <authorList>
            <person name="Lucas S."/>
            <person name="Copeland A."/>
            <person name="Lapidus A."/>
            <person name="Glavina del Rio T."/>
            <person name="Dalin E."/>
            <person name="Tice H."/>
            <person name="Bruce D."/>
            <person name="Goodwin L."/>
            <person name="Pitluck S."/>
            <person name="Peters L."/>
            <person name="Ovchinnikova G."/>
            <person name="Zeytun A."/>
            <person name="Lu M."/>
            <person name="Kyrpides N."/>
            <person name="Mavromatis K."/>
            <person name="Ivanova N."/>
            <person name="Brettin T."/>
            <person name="Detter J.C."/>
            <person name="Han C."/>
            <person name="Larimer F."/>
            <person name="Land M."/>
            <person name="Hauser L."/>
            <person name="Markowitz V."/>
            <person name="Cheng J.-F."/>
            <person name="Hugenholtz P."/>
            <person name="Woyke T."/>
            <person name="Wu D."/>
            <person name="Spring S."/>
            <person name="Schroeder M."/>
            <person name="Brambilla E."/>
            <person name="Klenk H.-P."/>
            <person name="Eisen J.A."/>
        </authorList>
    </citation>
    <scope>NUCLEOTIDE SEQUENCE [LARGE SCALE GENOMIC DNA]</scope>
    <source>
        <strain evidence="2">ATCC 49306 / DSM 6799 / DCB-1</strain>
    </source>
</reference>
<dbReference type="EMBL" id="CP003360">
    <property type="protein sequence ID" value="AFM27995.1"/>
    <property type="molecule type" value="Genomic_DNA"/>
</dbReference>
<name>I4CEK4_DESTA</name>
<proteinExistence type="predicted"/>
<evidence type="ECO:0000313" key="2">
    <source>
        <dbReference type="Proteomes" id="UP000006055"/>
    </source>
</evidence>
<organism evidence="1 2">
    <name type="scientific">Desulfomonile tiedjei (strain ATCC 49306 / DSM 6799 / DCB-1)</name>
    <dbReference type="NCBI Taxonomy" id="706587"/>
    <lineage>
        <taxon>Bacteria</taxon>
        <taxon>Pseudomonadati</taxon>
        <taxon>Thermodesulfobacteriota</taxon>
        <taxon>Desulfomonilia</taxon>
        <taxon>Desulfomonilales</taxon>
        <taxon>Desulfomonilaceae</taxon>
        <taxon>Desulfomonile</taxon>
    </lineage>
</organism>
<evidence type="ECO:0000313" key="1">
    <source>
        <dbReference type="EMBL" id="AFM27995.1"/>
    </source>
</evidence>